<evidence type="ECO:0000313" key="2">
    <source>
        <dbReference type="EMBL" id="QPD02261.1"/>
    </source>
</evidence>
<keyword evidence="1" id="KW-1133">Transmembrane helix</keyword>
<evidence type="ECO:0000256" key="1">
    <source>
        <dbReference type="SAM" id="Phobius"/>
    </source>
</evidence>
<evidence type="ECO:0000313" key="3">
    <source>
        <dbReference type="Proteomes" id="UP000593737"/>
    </source>
</evidence>
<reference evidence="2 3" key="1">
    <citation type="journal article" date="2020" name="ISME J.">
        <title>Enrichment and physiological characterization of a novel comammox Nitrospira indicates ammonium inhibition of complete nitrification.</title>
        <authorList>
            <person name="Sakoula D."/>
            <person name="Koch H."/>
            <person name="Frank J."/>
            <person name="Jetten M.S.M."/>
            <person name="van Kessel M.A.H.J."/>
            <person name="Lucker S."/>
        </authorList>
    </citation>
    <scope>NUCLEOTIDE SEQUENCE [LARGE SCALE GENOMIC DNA]</scope>
    <source>
        <strain evidence="2">Comreactor17</strain>
    </source>
</reference>
<proteinExistence type="predicted"/>
<sequence length="31" mass="3592">MIFTDLTVEQQLQWTLFYLACFIAGLLSGRL</sequence>
<feature type="transmembrane region" description="Helical" evidence="1">
    <location>
        <begin position="12"/>
        <end position="29"/>
    </location>
</feature>
<dbReference type="KEGG" id="nkf:Nkreftii_000035"/>
<keyword evidence="1" id="KW-0812">Transmembrane</keyword>
<keyword evidence="1" id="KW-0472">Membrane</keyword>
<name>A0A7S8FAK0_9BACT</name>
<protein>
    <submittedName>
        <fullName evidence="2">Uncharacterized protein</fullName>
    </submittedName>
</protein>
<gene>
    <name evidence="2" type="ORF">Nkreftii_000035</name>
</gene>
<dbReference type="EMBL" id="CP047423">
    <property type="protein sequence ID" value="QPD02261.1"/>
    <property type="molecule type" value="Genomic_DNA"/>
</dbReference>
<dbReference type="AlphaFoldDB" id="A0A7S8FAK0"/>
<organism evidence="2 3">
    <name type="scientific">Candidatus Nitrospira kreftii</name>
    <dbReference type="NCBI Taxonomy" id="2652173"/>
    <lineage>
        <taxon>Bacteria</taxon>
        <taxon>Pseudomonadati</taxon>
        <taxon>Nitrospirota</taxon>
        <taxon>Nitrospiria</taxon>
        <taxon>Nitrospirales</taxon>
        <taxon>Nitrospiraceae</taxon>
        <taxon>Nitrospira</taxon>
    </lineage>
</organism>
<dbReference type="Proteomes" id="UP000593737">
    <property type="component" value="Chromosome"/>
</dbReference>
<accession>A0A7S8FAK0</accession>